<dbReference type="SMART" id="SM01118">
    <property type="entry name" value="CYTH"/>
    <property type="match status" value="1"/>
</dbReference>
<protein>
    <submittedName>
        <fullName evidence="2">Putative adenylyl cyclase CyaB</fullName>
    </submittedName>
</protein>
<dbReference type="EMBL" id="VLLE01000002">
    <property type="protein sequence ID" value="TWI84935.1"/>
    <property type="molecule type" value="Genomic_DNA"/>
</dbReference>
<evidence type="ECO:0000313" key="2">
    <source>
        <dbReference type="EMBL" id="TWI84935.1"/>
    </source>
</evidence>
<dbReference type="PANTHER" id="PTHR21028:SF2">
    <property type="entry name" value="CYTH DOMAIN-CONTAINING PROTEIN"/>
    <property type="match status" value="1"/>
</dbReference>
<dbReference type="Gene3D" id="2.40.320.10">
    <property type="entry name" value="Hypothetical Protein Pfu-838710-001"/>
    <property type="match status" value="1"/>
</dbReference>
<name>A0A562SUF3_9BACT</name>
<gene>
    <name evidence="2" type="ORF">IQ13_0088</name>
</gene>
<proteinExistence type="predicted"/>
<dbReference type="PROSITE" id="PS51707">
    <property type="entry name" value="CYTH"/>
    <property type="match status" value="1"/>
</dbReference>
<evidence type="ECO:0000259" key="1">
    <source>
        <dbReference type="PROSITE" id="PS51707"/>
    </source>
</evidence>
<organism evidence="2 3">
    <name type="scientific">Lacibacter cauensis</name>
    <dbReference type="NCBI Taxonomy" id="510947"/>
    <lineage>
        <taxon>Bacteria</taxon>
        <taxon>Pseudomonadati</taxon>
        <taxon>Bacteroidota</taxon>
        <taxon>Chitinophagia</taxon>
        <taxon>Chitinophagales</taxon>
        <taxon>Chitinophagaceae</taxon>
        <taxon>Lacibacter</taxon>
    </lineage>
</organism>
<reference evidence="2 3" key="1">
    <citation type="journal article" date="2015" name="Stand. Genomic Sci.">
        <title>Genomic Encyclopedia of Bacterial and Archaeal Type Strains, Phase III: the genomes of soil and plant-associated and newly described type strains.</title>
        <authorList>
            <person name="Whitman W.B."/>
            <person name="Woyke T."/>
            <person name="Klenk H.P."/>
            <person name="Zhou Y."/>
            <person name="Lilburn T.G."/>
            <person name="Beck B.J."/>
            <person name="De Vos P."/>
            <person name="Vandamme P."/>
            <person name="Eisen J.A."/>
            <person name="Garrity G."/>
            <person name="Hugenholtz P."/>
            <person name="Kyrpides N.C."/>
        </authorList>
    </citation>
    <scope>NUCLEOTIDE SEQUENCE [LARGE SCALE GENOMIC DNA]</scope>
    <source>
        <strain evidence="2 3">CGMCC 1.7271</strain>
    </source>
</reference>
<accession>A0A562SUF3</accession>
<dbReference type="PANTHER" id="PTHR21028">
    <property type="entry name" value="SI:CH211-156B7.4"/>
    <property type="match status" value="1"/>
</dbReference>
<dbReference type="AlphaFoldDB" id="A0A562SUF3"/>
<dbReference type="Pfam" id="PF01928">
    <property type="entry name" value="CYTH"/>
    <property type="match status" value="1"/>
</dbReference>
<sequence length="173" mass="19431">MSHNNIEIKARCADPAFIRAYLQQQQARFVGVDEQTDTYFHVPNGRLKLRQGPIENALIFYNRENKAGPKLSEVQLFQVPAQSDALKALLTKANGVKVVVKKRRAIYFIGNVKFHIDEVEGLGSFVEIEAIDTDGSLGLEKINAQCQYYVQAFQIAETDLLTHSYSDLLLNAS</sequence>
<dbReference type="InterPro" id="IPR008173">
    <property type="entry name" value="Adenylyl_cyclase_CyaB"/>
</dbReference>
<feature type="domain" description="CYTH" evidence="1">
    <location>
        <begin position="3"/>
        <end position="171"/>
    </location>
</feature>
<dbReference type="RefSeq" id="WP_144883411.1">
    <property type="nucleotide sequence ID" value="NZ_VLLE01000002.1"/>
</dbReference>
<dbReference type="SUPFAM" id="SSF55154">
    <property type="entry name" value="CYTH-like phosphatases"/>
    <property type="match status" value="1"/>
</dbReference>
<dbReference type="CDD" id="cd07890">
    <property type="entry name" value="CYTH-like_AC_IV-like"/>
    <property type="match status" value="1"/>
</dbReference>
<dbReference type="InterPro" id="IPR023577">
    <property type="entry name" value="CYTH_domain"/>
</dbReference>
<dbReference type="InterPro" id="IPR033469">
    <property type="entry name" value="CYTH-like_dom_sf"/>
</dbReference>
<dbReference type="OrthoDB" id="271656at2"/>
<evidence type="ECO:0000313" key="3">
    <source>
        <dbReference type="Proteomes" id="UP000316167"/>
    </source>
</evidence>
<dbReference type="Proteomes" id="UP000316167">
    <property type="component" value="Unassembled WGS sequence"/>
</dbReference>
<comment type="caution">
    <text evidence="2">The sequence shown here is derived from an EMBL/GenBank/DDBJ whole genome shotgun (WGS) entry which is preliminary data.</text>
</comment>
<keyword evidence="3" id="KW-1185">Reference proteome</keyword>